<feature type="chain" id="PRO_5009582339" evidence="1">
    <location>
        <begin position="29"/>
        <end position="272"/>
    </location>
</feature>
<sequence length="272" mass="27590">MIKKPAIVFPIFLLAAALLFGFRQTASAAFSNVGSAEGVFSGVTSASDTVSVAVPDLGANRIGVLEVLNHTIGIGYSNATATWNGVAMTESVPDVVNGGKGMSIFTLVGAADNGTYNISVDYGAGDQIHTTHMVVTWADATDAISVDDTSVATGTSQNPAVTITQANANELVISGSVSAANAIAATSTTGCTELQNADSGGNTSISCYSQPASAGDTTHTHNYSESEVYAMAGISFKEEGGAPAAPDAGGVLLLFGNASWESFLNAVFLLFQ</sequence>
<comment type="caution">
    <text evidence="2">The sequence shown here is derived from an EMBL/GenBank/DDBJ whole genome shotgun (WGS) entry which is preliminary data.</text>
</comment>
<accession>A0A1G2CK56</accession>
<keyword evidence="1" id="KW-0732">Signal</keyword>
<name>A0A1G2CK56_9BACT</name>
<dbReference type="STRING" id="1798652.A3A43_00965"/>
<gene>
    <name evidence="2" type="ORF">A3A43_00965</name>
</gene>
<evidence type="ECO:0000313" key="3">
    <source>
        <dbReference type="Proteomes" id="UP000178495"/>
    </source>
</evidence>
<feature type="signal peptide" evidence="1">
    <location>
        <begin position="1"/>
        <end position="28"/>
    </location>
</feature>
<dbReference type="Proteomes" id="UP000178495">
    <property type="component" value="Unassembled WGS sequence"/>
</dbReference>
<reference evidence="2 3" key="1">
    <citation type="journal article" date="2016" name="Nat. Commun.">
        <title>Thousands of microbial genomes shed light on interconnected biogeochemical processes in an aquifer system.</title>
        <authorList>
            <person name="Anantharaman K."/>
            <person name="Brown C.T."/>
            <person name="Hug L.A."/>
            <person name="Sharon I."/>
            <person name="Castelle C.J."/>
            <person name="Probst A.J."/>
            <person name="Thomas B.C."/>
            <person name="Singh A."/>
            <person name="Wilkins M.J."/>
            <person name="Karaoz U."/>
            <person name="Brodie E.L."/>
            <person name="Williams K.H."/>
            <person name="Hubbard S.S."/>
            <person name="Banfield J.F."/>
        </authorList>
    </citation>
    <scope>NUCLEOTIDE SEQUENCE [LARGE SCALE GENOMIC DNA]</scope>
</reference>
<protein>
    <submittedName>
        <fullName evidence="2">Uncharacterized protein</fullName>
    </submittedName>
</protein>
<organism evidence="2 3">
    <name type="scientific">Candidatus Liptonbacteria bacterium RIFCSPLOWO2_01_FULL_56_20</name>
    <dbReference type="NCBI Taxonomy" id="1798652"/>
    <lineage>
        <taxon>Bacteria</taxon>
        <taxon>Candidatus Liptoniibacteriota</taxon>
    </lineage>
</organism>
<dbReference type="EMBL" id="MHLC01000005">
    <property type="protein sequence ID" value="OGZ01729.1"/>
    <property type="molecule type" value="Genomic_DNA"/>
</dbReference>
<evidence type="ECO:0000256" key="1">
    <source>
        <dbReference type="SAM" id="SignalP"/>
    </source>
</evidence>
<evidence type="ECO:0000313" key="2">
    <source>
        <dbReference type="EMBL" id="OGZ01729.1"/>
    </source>
</evidence>
<dbReference type="AlphaFoldDB" id="A0A1G2CK56"/>
<proteinExistence type="predicted"/>